<feature type="domain" description="Major facilitator superfamily (MFS) profile" evidence="11">
    <location>
        <begin position="81"/>
        <end position="525"/>
    </location>
</feature>
<dbReference type="FunFam" id="1.20.1250.20:FF:000073">
    <property type="entry name" value="MFS myo-inositol transporter, putative"/>
    <property type="match status" value="1"/>
</dbReference>
<dbReference type="PANTHER" id="PTHR48020">
    <property type="entry name" value="PROTON MYO-INOSITOL COTRANSPORTER"/>
    <property type="match status" value="1"/>
</dbReference>
<evidence type="ECO:0000256" key="4">
    <source>
        <dbReference type="ARBA" id="ARBA00022692"/>
    </source>
</evidence>
<dbReference type="GO" id="GO:0016020">
    <property type="term" value="C:membrane"/>
    <property type="evidence" value="ECO:0007669"/>
    <property type="project" value="UniProtKB-SubCell"/>
</dbReference>
<accession>A0A443HXT0</accession>
<keyword evidence="5 10" id="KW-1133">Transmembrane helix</keyword>
<name>A0A443HXT0_BYSSP</name>
<feature type="transmembrane region" description="Helical" evidence="10">
    <location>
        <begin position="209"/>
        <end position="231"/>
    </location>
</feature>
<feature type="transmembrane region" description="Helical" evidence="10">
    <location>
        <begin position="178"/>
        <end position="197"/>
    </location>
</feature>
<dbReference type="VEuPathDB" id="FungiDB:C8Q69DRAFT_197837"/>
<dbReference type="InterPro" id="IPR020846">
    <property type="entry name" value="MFS_dom"/>
</dbReference>
<dbReference type="InterPro" id="IPR005828">
    <property type="entry name" value="MFS_sugar_transport-like"/>
</dbReference>
<evidence type="ECO:0000256" key="7">
    <source>
        <dbReference type="ARBA" id="ARBA00049119"/>
    </source>
</evidence>
<dbReference type="InterPro" id="IPR050814">
    <property type="entry name" value="Myo-inositol_Transporter"/>
</dbReference>
<dbReference type="PROSITE" id="PS00216">
    <property type="entry name" value="SUGAR_TRANSPORT_1"/>
    <property type="match status" value="1"/>
</dbReference>
<feature type="transmembrane region" description="Helical" evidence="10">
    <location>
        <begin position="469"/>
        <end position="491"/>
    </location>
</feature>
<feature type="transmembrane region" description="Helical" evidence="10">
    <location>
        <begin position="365"/>
        <end position="385"/>
    </location>
</feature>
<evidence type="ECO:0000256" key="8">
    <source>
        <dbReference type="RuleBase" id="RU003346"/>
    </source>
</evidence>
<dbReference type="EMBL" id="RCNU01000003">
    <property type="protein sequence ID" value="RWQ96560.1"/>
    <property type="molecule type" value="Genomic_DNA"/>
</dbReference>
<keyword evidence="3 8" id="KW-0813">Transport</keyword>
<comment type="subcellular location">
    <subcellularLocation>
        <location evidence="1">Membrane</location>
        <topology evidence="1">Multi-pass membrane protein</topology>
    </subcellularLocation>
</comment>
<dbReference type="PANTHER" id="PTHR48020:SF22">
    <property type="entry name" value="MAJOR FACILITATOR SUPERFAMILY (MFS) PROFILE DOMAIN-CONTAINING PROTEIN-RELATED"/>
    <property type="match status" value="1"/>
</dbReference>
<proteinExistence type="inferred from homology"/>
<comment type="similarity">
    <text evidence="2 8">Belongs to the major facilitator superfamily. Sugar transporter (TC 2.A.1.1) family.</text>
</comment>
<dbReference type="SUPFAM" id="SSF103473">
    <property type="entry name" value="MFS general substrate transporter"/>
    <property type="match status" value="1"/>
</dbReference>
<evidence type="ECO:0000313" key="12">
    <source>
        <dbReference type="EMBL" id="RWQ96560.1"/>
    </source>
</evidence>
<dbReference type="InterPro" id="IPR036259">
    <property type="entry name" value="MFS_trans_sf"/>
</dbReference>
<dbReference type="RefSeq" id="XP_028486205.1">
    <property type="nucleotide sequence ID" value="XM_028626043.1"/>
</dbReference>
<organism evidence="12 13">
    <name type="scientific">Byssochlamys spectabilis</name>
    <name type="common">Paecilomyces variotii</name>
    <dbReference type="NCBI Taxonomy" id="264951"/>
    <lineage>
        <taxon>Eukaryota</taxon>
        <taxon>Fungi</taxon>
        <taxon>Dikarya</taxon>
        <taxon>Ascomycota</taxon>
        <taxon>Pezizomycotina</taxon>
        <taxon>Eurotiomycetes</taxon>
        <taxon>Eurotiomycetidae</taxon>
        <taxon>Eurotiales</taxon>
        <taxon>Thermoascaceae</taxon>
        <taxon>Paecilomyces</taxon>
    </lineage>
</organism>
<dbReference type="PROSITE" id="PS00217">
    <property type="entry name" value="SUGAR_TRANSPORT_2"/>
    <property type="match status" value="1"/>
</dbReference>
<feature type="region of interest" description="Disordered" evidence="9">
    <location>
        <begin position="1"/>
        <end position="23"/>
    </location>
</feature>
<keyword evidence="6 10" id="KW-0472">Membrane</keyword>
<feature type="transmembrane region" description="Helical" evidence="10">
    <location>
        <begin position="430"/>
        <end position="457"/>
    </location>
</feature>
<dbReference type="PRINTS" id="PR00171">
    <property type="entry name" value="SUGRTRNSPORT"/>
</dbReference>
<evidence type="ECO:0000313" key="13">
    <source>
        <dbReference type="Proteomes" id="UP000283841"/>
    </source>
</evidence>
<keyword evidence="13" id="KW-1185">Reference proteome</keyword>
<dbReference type="InterPro" id="IPR005829">
    <property type="entry name" value="Sugar_transporter_CS"/>
</dbReference>
<feature type="compositionally biased region" description="Polar residues" evidence="9">
    <location>
        <begin position="1"/>
        <end position="10"/>
    </location>
</feature>
<feature type="transmembrane region" description="Helical" evidence="10">
    <location>
        <begin position="122"/>
        <end position="142"/>
    </location>
</feature>
<evidence type="ECO:0000256" key="9">
    <source>
        <dbReference type="SAM" id="MobiDB-lite"/>
    </source>
</evidence>
<evidence type="ECO:0000256" key="10">
    <source>
        <dbReference type="SAM" id="Phobius"/>
    </source>
</evidence>
<dbReference type="Proteomes" id="UP000283841">
    <property type="component" value="Unassembled WGS sequence"/>
</dbReference>
<feature type="transmembrane region" description="Helical" evidence="10">
    <location>
        <begin position="77"/>
        <end position="102"/>
    </location>
</feature>
<feature type="transmembrane region" description="Helical" evidence="10">
    <location>
        <begin position="149"/>
        <end position="172"/>
    </location>
</feature>
<dbReference type="AlphaFoldDB" id="A0A443HXT0"/>
<feature type="transmembrane region" description="Helical" evidence="10">
    <location>
        <begin position="237"/>
        <end position="258"/>
    </location>
</feature>
<dbReference type="NCBIfam" id="TIGR00879">
    <property type="entry name" value="SP"/>
    <property type="match status" value="1"/>
</dbReference>
<evidence type="ECO:0000256" key="2">
    <source>
        <dbReference type="ARBA" id="ARBA00010992"/>
    </source>
</evidence>
<dbReference type="GO" id="GO:1904679">
    <property type="term" value="P:myo-inositol import across plasma membrane"/>
    <property type="evidence" value="ECO:0007669"/>
    <property type="project" value="TreeGrafter"/>
</dbReference>
<comment type="catalytic activity">
    <reaction evidence="7">
        <text>myo-inositol(out) + H(+)(out) = myo-inositol(in) + H(+)(in)</text>
        <dbReference type="Rhea" id="RHEA:60364"/>
        <dbReference type="ChEBI" id="CHEBI:15378"/>
        <dbReference type="ChEBI" id="CHEBI:17268"/>
    </reaction>
</comment>
<feature type="transmembrane region" description="Helical" evidence="10">
    <location>
        <begin position="325"/>
        <end position="345"/>
    </location>
</feature>
<dbReference type="InterPro" id="IPR003663">
    <property type="entry name" value="Sugar/inositol_transpt"/>
</dbReference>
<evidence type="ECO:0000259" key="11">
    <source>
        <dbReference type="PROSITE" id="PS50850"/>
    </source>
</evidence>
<feature type="compositionally biased region" description="Basic and acidic residues" evidence="9">
    <location>
        <begin position="11"/>
        <end position="23"/>
    </location>
</feature>
<evidence type="ECO:0000256" key="5">
    <source>
        <dbReference type="ARBA" id="ARBA00022989"/>
    </source>
</evidence>
<dbReference type="Pfam" id="PF00083">
    <property type="entry name" value="Sugar_tr"/>
    <property type="match status" value="1"/>
</dbReference>
<comment type="caution">
    <text evidence="12">The sequence shown here is derived from an EMBL/GenBank/DDBJ whole genome shotgun (WGS) entry which is preliminary data.</text>
</comment>
<evidence type="ECO:0000256" key="6">
    <source>
        <dbReference type="ARBA" id="ARBA00023136"/>
    </source>
</evidence>
<dbReference type="GeneID" id="39595320"/>
<evidence type="ECO:0000256" key="1">
    <source>
        <dbReference type="ARBA" id="ARBA00004141"/>
    </source>
</evidence>
<dbReference type="GO" id="GO:0005366">
    <property type="term" value="F:myo-inositol:proton symporter activity"/>
    <property type="evidence" value="ECO:0007669"/>
    <property type="project" value="TreeGrafter"/>
</dbReference>
<dbReference type="Gene3D" id="1.20.1250.20">
    <property type="entry name" value="MFS general substrate transporter like domains"/>
    <property type="match status" value="1"/>
</dbReference>
<keyword evidence="4 10" id="KW-0812">Transmembrane</keyword>
<evidence type="ECO:0000256" key="3">
    <source>
        <dbReference type="ARBA" id="ARBA00022448"/>
    </source>
</evidence>
<reference evidence="12 13" key="1">
    <citation type="journal article" date="2018" name="Front. Microbiol.">
        <title>Genomic and genetic insights into a cosmopolitan fungus, Paecilomyces variotii (Eurotiales).</title>
        <authorList>
            <person name="Urquhart A.S."/>
            <person name="Mondo S.J."/>
            <person name="Makela M.R."/>
            <person name="Hane J.K."/>
            <person name="Wiebenga A."/>
            <person name="He G."/>
            <person name="Mihaltcheva S."/>
            <person name="Pangilinan J."/>
            <person name="Lipzen A."/>
            <person name="Barry K."/>
            <person name="de Vries R.P."/>
            <person name="Grigoriev I.V."/>
            <person name="Idnurm A."/>
        </authorList>
    </citation>
    <scope>NUCLEOTIDE SEQUENCE [LARGE SCALE GENOMIC DNA]</scope>
    <source>
        <strain evidence="12 13">CBS 101075</strain>
    </source>
</reference>
<gene>
    <name evidence="12" type="ORF">C8Q69DRAFT_197837</name>
</gene>
<dbReference type="PROSITE" id="PS50850">
    <property type="entry name" value="MFS"/>
    <property type="match status" value="1"/>
</dbReference>
<feature type="transmembrane region" description="Helical" evidence="10">
    <location>
        <begin position="397"/>
        <end position="418"/>
    </location>
</feature>
<protein>
    <submittedName>
        <fullName evidence="12">MFS transporter</fullName>
    </submittedName>
</protein>
<sequence length="570" mass="61871">MAIQNEQQTQSKDDKREEYRHIEHARPITGKIHSYPADRMSLDKPDVVHADKVDGDIEHSAWESDDTSIDSLPTSKFVWLVALTASIAGSLFGYDTGIISAVLVYLGNDLNNRPVSSSEKELITSLCSGGAFVGAIIAGLTADRYGRKVAIYIGCGLFTIGAVLQAASFTIAQMSVGRLVIGFGVGSAAMVVPLYIAEIAPTKVRGRLIGLNNMSITGGQVVSYAIGAAFANVPNGWRYMVGLAAVPAITLAVLLPFCPESPRHLIYHGKVDQARVVLQKIYKGATDEQVASKVTSIMIACDEAKEVNEGESRWSKIKQMHTNPANLRALLSATGLMVISQLSGFNSLMYYSGTLFGLVGFNNPVAVGIVVAGVNFIMTWVNMVIVDRVGRRRIMLCTVWAMSASLIAIAIAFLYIPVNLDTLAVESTKIPPAAIAVLVFIIFFVVFYGVSVGNIAWMSTDFFPLEVRAMGTMWIACSSWGSNVIISSTFLSMMKAWTPSGAFGFYAGICGVGWILIIFFYPEVSGLTLEEIKEVFNHGFGVPYAFKLRKERKDIIKERLKNNKTVAVAH</sequence>
<feature type="transmembrane region" description="Helical" evidence="10">
    <location>
        <begin position="503"/>
        <end position="521"/>
    </location>
</feature>